<evidence type="ECO:0000256" key="2">
    <source>
        <dbReference type="ARBA" id="ARBA00022679"/>
    </source>
</evidence>
<dbReference type="GO" id="GO:0008887">
    <property type="term" value="F:glycerate kinase activity"/>
    <property type="evidence" value="ECO:0007669"/>
    <property type="project" value="UniProtKB-UniRule"/>
</dbReference>
<accession>A0A7W3PJ63</accession>
<dbReference type="InterPro" id="IPR018193">
    <property type="entry name" value="Glyc_kinase_flavodox-like_fold"/>
</dbReference>
<evidence type="ECO:0000256" key="4">
    <source>
        <dbReference type="PIRNR" id="PIRNR006078"/>
    </source>
</evidence>
<reference evidence="6 8" key="2">
    <citation type="submission" date="2020-07" db="EMBL/GenBank/DDBJ databases">
        <title>Sequencing the genomes of 1000 actinobacteria strains.</title>
        <authorList>
            <person name="Klenk H.-P."/>
        </authorList>
    </citation>
    <scope>NUCLEOTIDE SEQUENCE [LARGE SCALE GENOMIC DNA]</scope>
    <source>
        <strain evidence="6 8">DSM 10309</strain>
    </source>
</reference>
<dbReference type="PANTHER" id="PTHR21599:SF0">
    <property type="entry name" value="GLYCERATE KINASE"/>
    <property type="match status" value="1"/>
</dbReference>
<dbReference type="Pfam" id="PF02595">
    <property type="entry name" value="Gly_kinase"/>
    <property type="match status" value="1"/>
</dbReference>
<dbReference type="InterPro" id="IPR018197">
    <property type="entry name" value="Glycerate_kinase_RE-like"/>
</dbReference>
<dbReference type="PIRSF" id="PIRSF006078">
    <property type="entry name" value="GlxK"/>
    <property type="match status" value="1"/>
</dbReference>
<dbReference type="Proteomes" id="UP000321154">
    <property type="component" value="Unassembled WGS sequence"/>
</dbReference>
<evidence type="ECO:0000313" key="8">
    <source>
        <dbReference type="Proteomes" id="UP000522688"/>
    </source>
</evidence>
<evidence type="ECO:0000313" key="5">
    <source>
        <dbReference type="EMBL" id="GEK82834.1"/>
    </source>
</evidence>
<dbReference type="EC" id="2.7.1.31" evidence="6"/>
<evidence type="ECO:0000313" key="6">
    <source>
        <dbReference type="EMBL" id="MBA8813449.1"/>
    </source>
</evidence>
<name>A0A7W3PJ63_9MICO</name>
<keyword evidence="3 4" id="KW-0418">Kinase</keyword>
<dbReference type="RefSeq" id="WP_146853880.1">
    <property type="nucleotide sequence ID" value="NZ_BAAAHR010000001.1"/>
</dbReference>
<dbReference type="AlphaFoldDB" id="A0A7W3PJ63"/>
<gene>
    <name evidence="6" type="ORF">FB463_001698</name>
    <name evidence="5" type="ORF">FFA01_11430</name>
</gene>
<keyword evidence="2 4" id="KW-0808">Transferase</keyword>
<dbReference type="OrthoDB" id="9774290at2"/>
<reference evidence="5 7" key="1">
    <citation type="submission" date="2019-07" db="EMBL/GenBank/DDBJ databases">
        <title>Whole genome shotgun sequence of Frigoribacterium faeni NBRC 103066.</title>
        <authorList>
            <person name="Hosoyama A."/>
            <person name="Uohara A."/>
            <person name="Ohji S."/>
            <person name="Ichikawa N."/>
        </authorList>
    </citation>
    <scope>NUCLEOTIDE SEQUENCE [LARGE SCALE GENOMIC DNA]</scope>
    <source>
        <strain evidence="5 7">NBRC 103066</strain>
    </source>
</reference>
<dbReference type="InterPro" id="IPR036129">
    <property type="entry name" value="Glycerate_kinase_sf"/>
</dbReference>
<comment type="caution">
    <text evidence="6">The sequence shown here is derived from an EMBL/GenBank/DDBJ whole genome shotgun (WGS) entry which is preliminary data.</text>
</comment>
<sequence>MPRLRVIVAPDSFKGSASATVVAAAIARGWRETRPQDDVTEVPMADGGEGTLDAFEVGVVGAERRFVDVPGPDGRPVRAPWLMLPGGTAVVELAAASGLQLMSSPAPYEAHTRGVGRVVATALDAGATRIVIGLGGSASTDAGAGLLSELGARLLDSVGDVVVDGAHGVAAAARLDLTRMRPLPPRGATVLSDVVNPLFGPRGAAFVFGPQKGASIDDVLALDSGLEHVADLVAVDPRTPGAGAAGGTGFALLAWGASLVSGAEAVAALVGLDDVVAGADVVVTGEGRFDDQTADGKVVSFVVGLADRAGVPTMLVAGSVEAPTDGFAAVVSTTELAGGAEASRAGAASWAERAGAELARRQTLSEAS</sequence>
<comment type="similarity">
    <text evidence="1 4">Belongs to the glycerate kinase type-1 family.</text>
</comment>
<dbReference type="Proteomes" id="UP000522688">
    <property type="component" value="Unassembled WGS sequence"/>
</dbReference>
<proteinExistence type="inferred from homology"/>
<organism evidence="6 8">
    <name type="scientific">Frigoribacterium faeni</name>
    <dbReference type="NCBI Taxonomy" id="145483"/>
    <lineage>
        <taxon>Bacteria</taxon>
        <taxon>Bacillati</taxon>
        <taxon>Actinomycetota</taxon>
        <taxon>Actinomycetes</taxon>
        <taxon>Micrococcales</taxon>
        <taxon>Microbacteriaceae</taxon>
        <taxon>Frigoribacterium</taxon>
    </lineage>
</organism>
<evidence type="ECO:0000256" key="3">
    <source>
        <dbReference type="ARBA" id="ARBA00022777"/>
    </source>
</evidence>
<dbReference type="SUPFAM" id="SSF110738">
    <property type="entry name" value="Glycerate kinase I"/>
    <property type="match status" value="1"/>
</dbReference>
<dbReference type="NCBIfam" id="TIGR00045">
    <property type="entry name" value="glycerate kinase"/>
    <property type="match status" value="1"/>
</dbReference>
<dbReference type="Gene3D" id="3.40.50.10350">
    <property type="entry name" value="Glycerate kinase, domain 1"/>
    <property type="match status" value="1"/>
</dbReference>
<dbReference type="EMBL" id="JACGWW010000002">
    <property type="protein sequence ID" value="MBA8813449.1"/>
    <property type="molecule type" value="Genomic_DNA"/>
</dbReference>
<dbReference type="InterPro" id="IPR004381">
    <property type="entry name" value="Glycerate_kinase"/>
</dbReference>
<keyword evidence="7" id="KW-1185">Reference proteome</keyword>
<evidence type="ECO:0000256" key="1">
    <source>
        <dbReference type="ARBA" id="ARBA00006284"/>
    </source>
</evidence>
<dbReference type="GO" id="GO:0031388">
    <property type="term" value="P:organic acid phosphorylation"/>
    <property type="evidence" value="ECO:0007669"/>
    <property type="project" value="UniProtKB-UniRule"/>
</dbReference>
<dbReference type="PANTHER" id="PTHR21599">
    <property type="entry name" value="GLYCERATE KINASE"/>
    <property type="match status" value="1"/>
</dbReference>
<dbReference type="EMBL" id="BJUV01000008">
    <property type="protein sequence ID" value="GEK82834.1"/>
    <property type="molecule type" value="Genomic_DNA"/>
</dbReference>
<dbReference type="Gene3D" id="3.90.1510.10">
    <property type="entry name" value="Glycerate kinase, domain 2"/>
    <property type="match status" value="1"/>
</dbReference>
<protein>
    <submittedName>
        <fullName evidence="6">Glycerate kinase</fullName>
        <ecNumber evidence="6">2.7.1.31</ecNumber>
    </submittedName>
</protein>
<evidence type="ECO:0000313" key="7">
    <source>
        <dbReference type="Proteomes" id="UP000321154"/>
    </source>
</evidence>